<keyword evidence="3" id="KW-1185">Reference proteome</keyword>
<evidence type="ECO:0000313" key="3">
    <source>
        <dbReference type="Proteomes" id="UP000309340"/>
    </source>
</evidence>
<comment type="caution">
    <text evidence="2">The sequence shown here is derived from an EMBL/GenBank/DDBJ whole genome shotgun (WGS) entry which is preliminary data.</text>
</comment>
<evidence type="ECO:0008006" key="4">
    <source>
        <dbReference type="Google" id="ProtNLM"/>
    </source>
</evidence>
<feature type="compositionally biased region" description="Basic and acidic residues" evidence="1">
    <location>
        <begin position="197"/>
        <end position="213"/>
    </location>
</feature>
<feature type="compositionally biased region" description="Basic and acidic residues" evidence="1">
    <location>
        <begin position="582"/>
        <end position="612"/>
    </location>
</feature>
<dbReference type="STRING" id="329884.A0A4U0XLR0"/>
<name>A0A4U0XLR0_9PEZI</name>
<proteinExistence type="predicted"/>
<feature type="non-terminal residue" evidence="2">
    <location>
        <position position="714"/>
    </location>
</feature>
<dbReference type="AlphaFoldDB" id="A0A4U0XLR0"/>
<feature type="region of interest" description="Disordered" evidence="1">
    <location>
        <begin position="181"/>
        <end position="236"/>
    </location>
</feature>
<dbReference type="Proteomes" id="UP000309340">
    <property type="component" value="Unassembled WGS sequence"/>
</dbReference>
<gene>
    <name evidence="2" type="ORF">B0A55_04790</name>
</gene>
<accession>A0A4U0XLR0</accession>
<protein>
    <recommendedName>
        <fullName evidence="4">Fungal N-terminal domain-containing protein</fullName>
    </recommendedName>
</protein>
<organism evidence="2 3">
    <name type="scientific">Friedmanniomyces simplex</name>
    <dbReference type="NCBI Taxonomy" id="329884"/>
    <lineage>
        <taxon>Eukaryota</taxon>
        <taxon>Fungi</taxon>
        <taxon>Dikarya</taxon>
        <taxon>Ascomycota</taxon>
        <taxon>Pezizomycotina</taxon>
        <taxon>Dothideomycetes</taxon>
        <taxon>Dothideomycetidae</taxon>
        <taxon>Mycosphaerellales</taxon>
        <taxon>Teratosphaeriaceae</taxon>
        <taxon>Friedmanniomyces</taxon>
    </lineage>
</organism>
<feature type="compositionally biased region" description="Polar residues" evidence="1">
    <location>
        <begin position="215"/>
        <end position="225"/>
    </location>
</feature>
<reference evidence="2 3" key="1">
    <citation type="submission" date="2017-03" db="EMBL/GenBank/DDBJ databases">
        <title>Genomes of endolithic fungi from Antarctica.</title>
        <authorList>
            <person name="Coleine C."/>
            <person name="Masonjones S."/>
            <person name="Stajich J.E."/>
        </authorList>
    </citation>
    <scope>NUCLEOTIDE SEQUENCE [LARGE SCALE GENOMIC DNA]</scope>
    <source>
        <strain evidence="2 3">CCFEE 5184</strain>
    </source>
</reference>
<feature type="region of interest" description="Disordered" evidence="1">
    <location>
        <begin position="496"/>
        <end position="612"/>
    </location>
</feature>
<feature type="compositionally biased region" description="Basic residues" evidence="1">
    <location>
        <begin position="550"/>
        <end position="562"/>
    </location>
</feature>
<dbReference type="OrthoDB" id="3946541at2759"/>
<evidence type="ECO:0000313" key="2">
    <source>
        <dbReference type="EMBL" id="TKA78234.1"/>
    </source>
</evidence>
<evidence type="ECO:0000256" key="1">
    <source>
        <dbReference type="SAM" id="MobiDB-lite"/>
    </source>
</evidence>
<dbReference type="EMBL" id="NAJQ01000117">
    <property type="protein sequence ID" value="TKA78234.1"/>
    <property type="molecule type" value="Genomic_DNA"/>
</dbReference>
<sequence length="714" mass="82098">MAEVGAVASIIGIVSFGFSLATQITTYIGDYQDASEDISNLAGEVTTTFRHVEQLQKLIDSDKNTAATAFSDSGLLEAQACKLKARQLADRLWKLVKKSNATFPADGSLSADQLDISIFGKAKWPRFKPRVEQHKHELVVLNTNILICMVGYRLESGAPPADQVRATEELDRLKRSKKLALHSLREAQKRRKRKKGRSVDDRRPHFSDDERPPTRQGSRHSQATPQHPRWPSRGTSYDDYYRDGDSWLPDEAFIDQLEEDLRKDILLQMEEDRVAKEMAERMTEEERVAAVAKYKEDLVKKLNQSSQNAEDLKKALVRTFSATVSENSVTRFVEEQWQADAVRDDEVAQLMLREYADWRRAKRLRKRTRTVDIKTFSVIVSVDGDRHRASLVNVPTPWTDKLLAEQEKKGWWKGASFKETLHTYARLDLQSRNFAEDEADRQGIDSGQLVLLYARMLDKNTSKGRKLLEATMMASDPWEYFHGRALLIYKVSGGGQSHRFDEESTTTDSYASGPTLPGRSRSRRPRHSPSPMHYGEGVDYYGDLENPTKSRPKRRSRSRSRSRSSDARNGRYNTDEDGGYQPDRERSNQHYDSTAREGRQRSEEQAAYRDEVGYRVVPDFERSHVQDRHSKRGPYRGSHTYVVPRYHIAPGTLAPRVEEYAFRHVPSGYPEGHRPTYARVQRKYMSTETLAYYSIPYEVDRDDPDYIILLRDID</sequence>